<comment type="similarity">
    <text evidence="1">Belongs to the DinB family.</text>
</comment>
<dbReference type="KEGG" id="pyg:AWM70_09245"/>
<name>A0A1B1N022_9BACL</name>
<dbReference type="AlphaFoldDB" id="A0A1B1N022"/>
<keyword evidence="5" id="KW-1185">Reference proteome</keyword>
<proteinExistence type="inferred from homology"/>
<reference evidence="4 5" key="1">
    <citation type="submission" date="2016-01" db="EMBL/GenBank/DDBJ databases">
        <title>Complete Genome Sequence of Paenibacillus yonginensis DCY84, a novel Plant Growth-Promoting Bacteria with Elicitation of Induced Systemic Resistance.</title>
        <authorList>
            <person name="Kim Y.J."/>
            <person name="Yang D.C."/>
            <person name="Sukweenadhi J."/>
        </authorList>
    </citation>
    <scope>NUCLEOTIDE SEQUENCE [LARGE SCALE GENOMIC DNA]</scope>
    <source>
        <strain evidence="4 5">DCY84</strain>
    </source>
</reference>
<dbReference type="GO" id="GO:0046872">
    <property type="term" value="F:metal ion binding"/>
    <property type="evidence" value="ECO:0007669"/>
    <property type="project" value="UniProtKB-KW"/>
</dbReference>
<keyword evidence="2 3" id="KW-0479">Metal-binding</keyword>
<accession>A0A1B1N022</accession>
<dbReference type="SUPFAM" id="SSF109854">
    <property type="entry name" value="DinB/YfiT-like putative metalloenzymes"/>
    <property type="match status" value="1"/>
</dbReference>
<dbReference type="Pfam" id="PF05163">
    <property type="entry name" value="DinB"/>
    <property type="match status" value="1"/>
</dbReference>
<dbReference type="InterPro" id="IPR034660">
    <property type="entry name" value="DinB/YfiT-like"/>
</dbReference>
<gene>
    <name evidence="4" type="ORF">AWM70_09245</name>
</gene>
<evidence type="ECO:0000256" key="1">
    <source>
        <dbReference type="ARBA" id="ARBA00008635"/>
    </source>
</evidence>
<dbReference type="Proteomes" id="UP000092573">
    <property type="component" value="Chromosome"/>
</dbReference>
<dbReference type="OrthoDB" id="2427314at2"/>
<feature type="binding site" evidence="3">
    <location>
        <position position="139"/>
    </location>
    <ligand>
        <name>a divalent metal cation</name>
        <dbReference type="ChEBI" id="CHEBI:60240"/>
    </ligand>
</feature>
<dbReference type="Gene3D" id="1.20.120.450">
    <property type="entry name" value="dinb family like domain"/>
    <property type="match status" value="1"/>
</dbReference>
<organism evidence="4 5">
    <name type="scientific">Paenibacillus yonginensis</name>
    <dbReference type="NCBI Taxonomy" id="1462996"/>
    <lineage>
        <taxon>Bacteria</taxon>
        <taxon>Bacillati</taxon>
        <taxon>Bacillota</taxon>
        <taxon>Bacilli</taxon>
        <taxon>Bacillales</taxon>
        <taxon>Paenibacillaceae</taxon>
        <taxon>Paenibacillus</taxon>
    </lineage>
</organism>
<dbReference type="InterPro" id="IPR007837">
    <property type="entry name" value="DinB"/>
</dbReference>
<evidence type="ECO:0000256" key="3">
    <source>
        <dbReference type="PIRSR" id="PIRSR607837-1"/>
    </source>
</evidence>
<evidence type="ECO:0000313" key="5">
    <source>
        <dbReference type="Proteomes" id="UP000092573"/>
    </source>
</evidence>
<feature type="binding site" evidence="3">
    <location>
        <position position="51"/>
    </location>
    <ligand>
        <name>a divalent metal cation</name>
        <dbReference type="ChEBI" id="CHEBI:60240"/>
    </ligand>
</feature>
<dbReference type="RefSeq" id="WP_068695724.1">
    <property type="nucleotide sequence ID" value="NZ_CP014167.1"/>
</dbReference>
<sequence length="160" mass="18606">MTAAQEMKRLLFEELQLIVRTTTGLISKIKPEDLSFRPRENMRTVKELADHLAAIPAVDLLILQERPESDIRQLEGQFAEAAPSALGPLMEQGLDELKRYMEALSEQDFWHKETKPFYMDHGSSQAKWLVEIVTHAQHHRGQLFTYLKMQGYEVNMFDLY</sequence>
<evidence type="ECO:0000313" key="4">
    <source>
        <dbReference type="EMBL" id="ANS74756.1"/>
    </source>
</evidence>
<feature type="binding site" evidence="3">
    <location>
        <position position="135"/>
    </location>
    <ligand>
        <name>a divalent metal cation</name>
        <dbReference type="ChEBI" id="CHEBI:60240"/>
    </ligand>
</feature>
<dbReference type="STRING" id="1462996.AWM70_09245"/>
<dbReference type="EMBL" id="CP014167">
    <property type="protein sequence ID" value="ANS74756.1"/>
    <property type="molecule type" value="Genomic_DNA"/>
</dbReference>
<protein>
    <submittedName>
        <fullName evidence="4">Damage-inducible protein DinB</fullName>
    </submittedName>
</protein>
<evidence type="ECO:0000256" key="2">
    <source>
        <dbReference type="ARBA" id="ARBA00022723"/>
    </source>
</evidence>